<dbReference type="InterPro" id="IPR050678">
    <property type="entry name" value="DNA_Partitioning_ATPase"/>
</dbReference>
<dbReference type="PANTHER" id="PTHR13696">
    <property type="entry name" value="P-LOOP CONTAINING NUCLEOSIDE TRIPHOSPHATE HYDROLASE"/>
    <property type="match status" value="1"/>
</dbReference>
<dbReference type="Gene3D" id="3.40.50.300">
    <property type="entry name" value="P-loop containing nucleotide triphosphate hydrolases"/>
    <property type="match status" value="1"/>
</dbReference>
<dbReference type="InterPro" id="IPR027417">
    <property type="entry name" value="P-loop_NTPase"/>
</dbReference>
<dbReference type="AlphaFoldDB" id="A0A1S2N591"/>
<dbReference type="InterPro" id="IPR025669">
    <property type="entry name" value="AAA_dom"/>
</dbReference>
<proteinExistence type="predicted"/>
<accession>A0A1S2N591</accession>
<dbReference type="SUPFAM" id="SSF52540">
    <property type="entry name" value="P-loop containing nucleoside triphosphate hydrolases"/>
    <property type="match status" value="1"/>
</dbReference>
<sequence length="280" mass="29666">MGPIPKNRPIPREVCVSQIVSVSSLKGGVGKTSVALGLASAALHRGVDTLVVDLDPHGDASTGLGLSATHGPDSDAAEVLSAPGRRRAVARAATPAGWLRRSDAASGTRLDVLAGSARCAAYEHLRPNRRHLARLREALDGASGYELVLIDCPPALNTLTMIAWAASDKVLSVAEPSLFSVAGTERTMRAIARFESESSLKVRAASIVVNKVQEDWPEHRYRIEEMEGMFGRLLVSPVIPQSPVWQQIQGSAHPVHAWGGAEARALAEAYDAILAGLLRG</sequence>
<dbReference type="CDD" id="cd02042">
    <property type="entry name" value="ParAB_family"/>
    <property type="match status" value="1"/>
</dbReference>
<dbReference type="PANTHER" id="PTHR13696:SF52">
    <property type="entry name" value="PARA FAMILY PROTEIN CT_582"/>
    <property type="match status" value="1"/>
</dbReference>
<gene>
    <name evidence="2" type="ORF">BK826_01155</name>
</gene>
<dbReference type="EMBL" id="MODZ01000001">
    <property type="protein sequence ID" value="OIJ37105.1"/>
    <property type="molecule type" value="Genomic_DNA"/>
</dbReference>
<evidence type="ECO:0000313" key="2">
    <source>
        <dbReference type="EMBL" id="OIJ37105.1"/>
    </source>
</evidence>
<evidence type="ECO:0000313" key="3">
    <source>
        <dbReference type="Proteomes" id="UP000179540"/>
    </source>
</evidence>
<dbReference type="Pfam" id="PF13614">
    <property type="entry name" value="AAA_31"/>
    <property type="match status" value="1"/>
</dbReference>
<reference evidence="2 3" key="1">
    <citation type="submission" date="2016-10" db="EMBL/GenBank/DDBJ databases">
        <title>Draft genome sequence of strain LCT isolated from the Shenzhou X spacecraft of China.</title>
        <authorList>
            <person name="Huang B."/>
        </authorList>
    </citation>
    <scope>NUCLEOTIDE SEQUENCE [LARGE SCALE GENOMIC DNA]</scope>
    <source>
        <strain evidence="2 3">LCT-H5</strain>
    </source>
</reference>
<feature type="domain" description="AAA" evidence="1">
    <location>
        <begin position="18"/>
        <end position="197"/>
    </location>
</feature>
<protein>
    <submittedName>
        <fullName evidence="2">Chromosome partitioning protein ParA</fullName>
    </submittedName>
</protein>
<organism evidence="2 3">
    <name type="scientific">Rothia kristinae</name>
    <dbReference type="NCBI Taxonomy" id="37923"/>
    <lineage>
        <taxon>Bacteria</taxon>
        <taxon>Bacillati</taxon>
        <taxon>Actinomycetota</taxon>
        <taxon>Actinomycetes</taxon>
        <taxon>Micrococcales</taxon>
        <taxon>Micrococcaceae</taxon>
        <taxon>Rothia</taxon>
    </lineage>
</organism>
<dbReference type="OrthoDB" id="345269at2"/>
<comment type="caution">
    <text evidence="2">The sequence shown here is derived from an EMBL/GenBank/DDBJ whole genome shotgun (WGS) entry which is preliminary data.</text>
</comment>
<dbReference type="Proteomes" id="UP000179540">
    <property type="component" value="Unassembled WGS sequence"/>
</dbReference>
<name>A0A1S2N591_9MICC</name>
<evidence type="ECO:0000259" key="1">
    <source>
        <dbReference type="Pfam" id="PF13614"/>
    </source>
</evidence>